<dbReference type="InterPro" id="IPR051598">
    <property type="entry name" value="TSUP/Inactive_protease-like"/>
</dbReference>
<evidence type="ECO:0000313" key="8">
    <source>
        <dbReference type="Proteomes" id="UP000483018"/>
    </source>
</evidence>
<evidence type="ECO:0000256" key="4">
    <source>
        <dbReference type="ARBA" id="ARBA00022989"/>
    </source>
</evidence>
<evidence type="ECO:0000313" key="7">
    <source>
        <dbReference type="EMBL" id="KAE9633232.1"/>
    </source>
</evidence>
<dbReference type="Proteomes" id="UP000483018">
    <property type="component" value="Unassembled WGS sequence"/>
</dbReference>
<sequence length="124" mass="13496">MEATFLVKEKFKILLVGVITGLTNGLFGAGGGTIVVPAMERILKVEEHESHATAIAVILPLSMMSTFIYVRHQILDWKSLLYIAVGGMAGGILGAKLLSRISPQWLHKIFGIFMIVASIRMIMG</sequence>
<protein>
    <recommendedName>
        <fullName evidence="6">Probable membrane transporter protein</fullName>
    </recommendedName>
</protein>
<dbReference type="Pfam" id="PF01925">
    <property type="entry name" value="TauE"/>
    <property type="match status" value="1"/>
</dbReference>
<evidence type="ECO:0000256" key="5">
    <source>
        <dbReference type="ARBA" id="ARBA00023136"/>
    </source>
</evidence>
<comment type="caution">
    <text evidence="7">The sequence shown here is derived from an EMBL/GenBank/DDBJ whole genome shotgun (WGS) entry which is preliminary data.</text>
</comment>
<dbReference type="PANTHER" id="PTHR43701:SF2">
    <property type="entry name" value="MEMBRANE TRANSPORTER PROTEIN YJNA-RELATED"/>
    <property type="match status" value="1"/>
</dbReference>
<dbReference type="GO" id="GO:0005886">
    <property type="term" value="C:plasma membrane"/>
    <property type="evidence" value="ECO:0007669"/>
    <property type="project" value="UniProtKB-SubCell"/>
</dbReference>
<keyword evidence="6" id="KW-1003">Cell membrane</keyword>
<dbReference type="InterPro" id="IPR002781">
    <property type="entry name" value="TM_pro_TauE-like"/>
</dbReference>
<comment type="similarity">
    <text evidence="2 6">Belongs to the 4-toluene sulfonate uptake permease (TSUP) (TC 2.A.102) family.</text>
</comment>
<organism evidence="7 8">
    <name type="scientific">Defluviitalea raffinosedens</name>
    <dbReference type="NCBI Taxonomy" id="1450156"/>
    <lineage>
        <taxon>Bacteria</taxon>
        <taxon>Bacillati</taxon>
        <taxon>Bacillota</taxon>
        <taxon>Clostridia</taxon>
        <taxon>Lachnospirales</taxon>
        <taxon>Defluviitaleaceae</taxon>
        <taxon>Defluviitalea</taxon>
    </lineage>
</organism>
<accession>A0A7C8HHK2</accession>
<dbReference type="OrthoDB" id="9791444at2"/>
<dbReference type="EMBL" id="WSLF01000009">
    <property type="protein sequence ID" value="KAE9633232.1"/>
    <property type="molecule type" value="Genomic_DNA"/>
</dbReference>
<keyword evidence="5 6" id="KW-0472">Membrane</keyword>
<keyword evidence="3 6" id="KW-0812">Transmembrane</keyword>
<feature type="transmembrane region" description="Helical" evidence="6">
    <location>
        <begin position="51"/>
        <end position="70"/>
    </location>
</feature>
<evidence type="ECO:0000256" key="6">
    <source>
        <dbReference type="RuleBase" id="RU363041"/>
    </source>
</evidence>
<name>A0A7C8HHK2_9FIRM</name>
<gene>
    <name evidence="7" type="ORF">GND95_10205</name>
</gene>
<keyword evidence="4 6" id="KW-1133">Transmembrane helix</keyword>
<reference evidence="7 8" key="1">
    <citation type="submission" date="2019-12" db="EMBL/GenBank/DDBJ databases">
        <title>Defluviitalea raffinosedens, isolated from a biogas fermenter, genome sequencing and characterization.</title>
        <authorList>
            <person name="Rettenmaier R."/>
            <person name="Schneider M."/>
            <person name="Neuhaus K."/>
            <person name="Liebl W."/>
            <person name="Zverlov V."/>
        </authorList>
    </citation>
    <scope>NUCLEOTIDE SEQUENCE [LARGE SCALE GENOMIC DNA]</scope>
    <source>
        <strain evidence="7 8">249c-K6</strain>
    </source>
</reference>
<feature type="transmembrane region" description="Helical" evidence="6">
    <location>
        <begin position="12"/>
        <end position="39"/>
    </location>
</feature>
<evidence type="ECO:0000256" key="3">
    <source>
        <dbReference type="ARBA" id="ARBA00022692"/>
    </source>
</evidence>
<keyword evidence="8" id="KW-1185">Reference proteome</keyword>
<dbReference type="PANTHER" id="PTHR43701">
    <property type="entry name" value="MEMBRANE TRANSPORTER PROTEIN MJ0441-RELATED"/>
    <property type="match status" value="1"/>
</dbReference>
<dbReference type="AlphaFoldDB" id="A0A7C8HHK2"/>
<feature type="transmembrane region" description="Helical" evidence="6">
    <location>
        <begin position="105"/>
        <end position="123"/>
    </location>
</feature>
<comment type="subcellular location">
    <subcellularLocation>
        <location evidence="6">Cell membrane</location>
        <topology evidence="6">Multi-pass membrane protein</topology>
    </subcellularLocation>
    <subcellularLocation>
        <location evidence="1">Membrane</location>
        <topology evidence="1">Multi-pass membrane protein</topology>
    </subcellularLocation>
</comment>
<feature type="transmembrane region" description="Helical" evidence="6">
    <location>
        <begin position="79"/>
        <end position="99"/>
    </location>
</feature>
<evidence type="ECO:0000256" key="1">
    <source>
        <dbReference type="ARBA" id="ARBA00004141"/>
    </source>
</evidence>
<evidence type="ECO:0000256" key="2">
    <source>
        <dbReference type="ARBA" id="ARBA00009142"/>
    </source>
</evidence>
<proteinExistence type="inferred from homology"/>